<dbReference type="InterPro" id="IPR009799">
    <property type="entry name" value="EthD_dom"/>
</dbReference>
<dbReference type="SUPFAM" id="SSF54909">
    <property type="entry name" value="Dimeric alpha+beta barrel"/>
    <property type="match status" value="1"/>
</dbReference>
<dbReference type="Gene3D" id="3.30.70.100">
    <property type="match status" value="1"/>
</dbReference>
<feature type="domain" description="EthD" evidence="1">
    <location>
        <begin position="11"/>
        <end position="90"/>
    </location>
</feature>
<sequence length="104" mass="10813">MPVSLTVLYHHPADAAAFDKHYTEVHAPLAAKMPDLQSYTVVRPGPGPDGSAPAYHLVATLTWPSPEAMQSSMAGPEGQAGNADLANFAQAGTTFLIGGVEQVV</sequence>
<dbReference type="InterPro" id="IPR011008">
    <property type="entry name" value="Dimeric_a/b-barrel"/>
</dbReference>
<dbReference type="Proteomes" id="UP000198967">
    <property type="component" value="Unassembled WGS sequence"/>
</dbReference>
<gene>
    <name evidence="2" type="ORF">SAMN05216377_10651</name>
</gene>
<dbReference type="Pfam" id="PF07110">
    <property type="entry name" value="EthD"/>
    <property type="match status" value="1"/>
</dbReference>
<proteinExistence type="predicted"/>
<dbReference type="PANTHER" id="PTHR40260">
    <property type="entry name" value="BLR8190 PROTEIN"/>
    <property type="match status" value="1"/>
</dbReference>
<evidence type="ECO:0000313" key="3">
    <source>
        <dbReference type="Proteomes" id="UP000198967"/>
    </source>
</evidence>
<dbReference type="NCBIfam" id="TIGR02118">
    <property type="entry name" value="EthD family reductase"/>
    <property type="match status" value="1"/>
</dbReference>
<evidence type="ECO:0000259" key="1">
    <source>
        <dbReference type="Pfam" id="PF07110"/>
    </source>
</evidence>
<dbReference type="RefSeq" id="WP_218129780.1">
    <property type="nucleotide sequence ID" value="NZ_FNBE01000006.1"/>
</dbReference>
<dbReference type="EMBL" id="FNBE01000006">
    <property type="protein sequence ID" value="SDF65446.1"/>
    <property type="molecule type" value="Genomic_DNA"/>
</dbReference>
<dbReference type="STRING" id="366584.SAMN05216377_10651"/>
<dbReference type="PANTHER" id="PTHR40260:SF2">
    <property type="entry name" value="BLR8190 PROTEIN"/>
    <property type="match status" value="1"/>
</dbReference>
<accession>A0A1G7MUV6</accession>
<evidence type="ECO:0000313" key="2">
    <source>
        <dbReference type="EMBL" id="SDF65446.1"/>
    </source>
</evidence>
<dbReference type="GO" id="GO:0016491">
    <property type="term" value="F:oxidoreductase activity"/>
    <property type="evidence" value="ECO:0007669"/>
    <property type="project" value="InterPro"/>
</dbReference>
<protein>
    <recommendedName>
        <fullName evidence="1">EthD domain-containing protein</fullName>
    </recommendedName>
</protein>
<dbReference type="AlphaFoldDB" id="A0A1G7MUV6"/>
<name>A0A1G7MUV6_PSEOR</name>
<reference evidence="2 3" key="1">
    <citation type="submission" date="2016-10" db="EMBL/GenBank/DDBJ databases">
        <authorList>
            <person name="de Groot N.N."/>
        </authorList>
    </citation>
    <scope>NUCLEOTIDE SEQUENCE [LARGE SCALE GENOMIC DNA]</scope>
    <source>
        <strain evidence="2 3">CGMCC 4.3143</strain>
    </source>
</reference>
<organism evidence="2 3">
    <name type="scientific">Pseudonocardia oroxyli</name>
    <dbReference type="NCBI Taxonomy" id="366584"/>
    <lineage>
        <taxon>Bacteria</taxon>
        <taxon>Bacillati</taxon>
        <taxon>Actinomycetota</taxon>
        <taxon>Actinomycetes</taxon>
        <taxon>Pseudonocardiales</taxon>
        <taxon>Pseudonocardiaceae</taxon>
        <taxon>Pseudonocardia</taxon>
    </lineage>
</organism>
<keyword evidence="3" id="KW-1185">Reference proteome</keyword>